<dbReference type="RefSeq" id="WP_246195749.1">
    <property type="nucleotide sequence ID" value="NZ_QPJC01000001.1"/>
</dbReference>
<comment type="catalytic activity">
    <reaction evidence="1">
        <text>ATP + protein L-histidine = ADP + protein N-phospho-L-histidine.</text>
        <dbReference type="EC" id="2.7.13.3"/>
    </reaction>
</comment>
<dbReference type="CDD" id="cd16917">
    <property type="entry name" value="HATPase_UhpB-NarQ-NarX-like"/>
    <property type="match status" value="1"/>
</dbReference>
<dbReference type="Pfam" id="PF07730">
    <property type="entry name" value="HisKA_3"/>
    <property type="match status" value="1"/>
</dbReference>
<dbReference type="InterPro" id="IPR011712">
    <property type="entry name" value="Sig_transdc_His_kin_sub3_dim/P"/>
</dbReference>
<dbReference type="EMBL" id="QPJC01000001">
    <property type="protein sequence ID" value="RCW47128.1"/>
    <property type="molecule type" value="Genomic_DNA"/>
</dbReference>
<keyword evidence="4" id="KW-0808">Transferase</keyword>
<evidence type="ECO:0000259" key="11">
    <source>
        <dbReference type="Pfam" id="PF23539"/>
    </source>
</evidence>
<evidence type="ECO:0000259" key="9">
    <source>
        <dbReference type="Pfam" id="PF02518"/>
    </source>
</evidence>
<name>A0A368VY54_9ACTN</name>
<evidence type="ECO:0000313" key="13">
    <source>
        <dbReference type="Proteomes" id="UP000253495"/>
    </source>
</evidence>
<keyword evidence="3" id="KW-0597">Phosphoprotein</keyword>
<dbReference type="EC" id="2.7.13.3" evidence="2"/>
<dbReference type="SUPFAM" id="SSF55874">
    <property type="entry name" value="ATPase domain of HSP90 chaperone/DNA topoisomerase II/histidine kinase"/>
    <property type="match status" value="1"/>
</dbReference>
<proteinExistence type="predicted"/>
<keyword evidence="13" id="KW-1185">Reference proteome</keyword>
<dbReference type="Gene3D" id="3.30.565.10">
    <property type="entry name" value="Histidine kinase-like ATPase, C-terminal domain"/>
    <property type="match status" value="1"/>
</dbReference>
<protein>
    <recommendedName>
        <fullName evidence="2">histidine kinase</fullName>
        <ecNumber evidence="2">2.7.13.3</ecNumber>
    </recommendedName>
</protein>
<dbReference type="PANTHER" id="PTHR24421">
    <property type="entry name" value="NITRATE/NITRITE SENSOR PROTEIN NARX-RELATED"/>
    <property type="match status" value="1"/>
</dbReference>
<gene>
    <name evidence="12" type="ORF">DFQ14_101472</name>
</gene>
<dbReference type="InterPro" id="IPR036890">
    <property type="entry name" value="HATPase_C_sf"/>
</dbReference>
<keyword evidence="5" id="KW-0547">Nucleotide-binding</keyword>
<evidence type="ECO:0000256" key="5">
    <source>
        <dbReference type="ARBA" id="ARBA00022741"/>
    </source>
</evidence>
<dbReference type="Pfam" id="PF02518">
    <property type="entry name" value="HATPase_c"/>
    <property type="match status" value="1"/>
</dbReference>
<evidence type="ECO:0000256" key="6">
    <source>
        <dbReference type="ARBA" id="ARBA00022777"/>
    </source>
</evidence>
<evidence type="ECO:0000256" key="4">
    <source>
        <dbReference type="ARBA" id="ARBA00022679"/>
    </source>
</evidence>
<evidence type="ECO:0000313" key="12">
    <source>
        <dbReference type="EMBL" id="RCW47128.1"/>
    </source>
</evidence>
<dbReference type="PANTHER" id="PTHR24421:SF10">
    <property type="entry name" value="NITRATE_NITRITE SENSOR PROTEIN NARQ"/>
    <property type="match status" value="1"/>
</dbReference>
<dbReference type="GO" id="GO:0005524">
    <property type="term" value="F:ATP binding"/>
    <property type="evidence" value="ECO:0007669"/>
    <property type="project" value="UniProtKB-KW"/>
</dbReference>
<dbReference type="InterPro" id="IPR050482">
    <property type="entry name" value="Sensor_HK_TwoCompSys"/>
</dbReference>
<dbReference type="Gene3D" id="1.20.5.1930">
    <property type="match status" value="1"/>
</dbReference>
<dbReference type="GO" id="GO:0016020">
    <property type="term" value="C:membrane"/>
    <property type="evidence" value="ECO:0007669"/>
    <property type="project" value="InterPro"/>
</dbReference>
<feature type="domain" description="Histidine kinase/HSP90-like ATPase" evidence="9">
    <location>
        <begin position="303"/>
        <end position="392"/>
    </location>
</feature>
<evidence type="ECO:0000259" key="10">
    <source>
        <dbReference type="Pfam" id="PF07730"/>
    </source>
</evidence>
<sequence length="408" mass="43670">MRRLILWIRAHPTVGDSTIAALLVVPEVAKFLVDDNLHAGPFQYVVTSALLVGPLVLRRRMPIVTSCVVLLGLFVHLLTHDLPDLHTGHLSLAIVLYTLVAYVGRKAAALHAAAVLGLWAAGALAQSPEPGDLVPGLGLFLLQQGLQLAFCWVLGEFAGARRAYQAEVEHRLRSLEFEQDQQARIAVAEERNRIAREIHDILAHSVSVMVAQADGAAYAVRSKPELAERAVQSIGTTGREALTELRSLLRVLRDEKDVEDERSPQPTASGVRELVDRVRGLELPVTLEIEGELDELPRGLGLGVYRIVQESLTNVLKHAGWKAAASVRIGHDGQQVTIEVTDTGAKGVLPPLASGGNGVIGMRERATAYGGSLQAGPGSSGGWRVHATIPVPGCPTAHSESEPAARIG</sequence>
<dbReference type="InterPro" id="IPR003594">
    <property type="entry name" value="HATPase_dom"/>
</dbReference>
<comment type="caution">
    <text evidence="12">The sequence shown here is derived from an EMBL/GenBank/DDBJ whole genome shotgun (WGS) entry which is preliminary data.</text>
</comment>
<keyword evidence="6 12" id="KW-0418">Kinase</keyword>
<dbReference type="Pfam" id="PF23539">
    <property type="entry name" value="DUF7134"/>
    <property type="match status" value="1"/>
</dbReference>
<evidence type="ECO:0000256" key="8">
    <source>
        <dbReference type="ARBA" id="ARBA00023012"/>
    </source>
</evidence>
<keyword evidence="7" id="KW-0067">ATP-binding</keyword>
<keyword evidence="8" id="KW-0902">Two-component regulatory system</keyword>
<dbReference type="AlphaFoldDB" id="A0A368VY54"/>
<accession>A0A368VY54</accession>
<feature type="domain" description="Signal transduction histidine kinase subgroup 3 dimerisation and phosphoacceptor" evidence="10">
    <location>
        <begin position="190"/>
        <end position="255"/>
    </location>
</feature>
<dbReference type="InterPro" id="IPR055558">
    <property type="entry name" value="DUF7134"/>
</dbReference>
<feature type="domain" description="DUF7134" evidence="11">
    <location>
        <begin position="6"/>
        <end position="162"/>
    </location>
</feature>
<evidence type="ECO:0000256" key="1">
    <source>
        <dbReference type="ARBA" id="ARBA00000085"/>
    </source>
</evidence>
<dbReference type="GO" id="GO:0000155">
    <property type="term" value="F:phosphorelay sensor kinase activity"/>
    <property type="evidence" value="ECO:0007669"/>
    <property type="project" value="InterPro"/>
</dbReference>
<evidence type="ECO:0000256" key="2">
    <source>
        <dbReference type="ARBA" id="ARBA00012438"/>
    </source>
</evidence>
<evidence type="ECO:0000256" key="3">
    <source>
        <dbReference type="ARBA" id="ARBA00022553"/>
    </source>
</evidence>
<organism evidence="12 13">
    <name type="scientific">Halopolyspora algeriensis</name>
    <dbReference type="NCBI Taxonomy" id="1500506"/>
    <lineage>
        <taxon>Bacteria</taxon>
        <taxon>Bacillati</taxon>
        <taxon>Actinomycetota</taxon>
        <taxon>Actinomycetes</taxon>
        <taxon>Actinomycetes incertae sedis</taxon>
        <taxon>Halopolyspora</taxon>
    </lineage>
</organism>
<evidence type="ECO:0000256" key="7">
    <source>
        <dbReference type="ARBA" id="ARBA00022840"/>
    </source>
</evidence>
<dbReference type="Proteomes" id="UP000253495">
    <property type="component" value="Unassembled WGS sequence"/>
</dbReference>
<dbReference type="GO" id="GO:0046983">
    <property type="term" value="F:protein dimerization activity"/>
    <property type="evidence" value="ECO:0007669"/>
    <property type="project" value="InterPro"/>
</dbReference>
<reference evidence="12 13" key="1">
    <citation type="submission" date="2018-07" db="EMBL/GenBank/DDBJ databases">
        <title>Genomic Encyclopedia of Type Strains, Phase III (KMG-III): the genomes of soil and plant-associated and newly described type strains.</title>
        <authorList>
            <person name="Whitman W."/>
        </authorList>
    </citation>
    <scope>NUCLEOTIDE SEQUENCE [LARGE SCALE GENOMIC DNA]</scope>
    <source>
        <strain evidence="12 13">CECT 8575</strain>
    </source>
</reference>